<evidence type="ECO:0000313" key="1">
    <source>
        <dbReference type="EMBL" id="MDT0270850.1"/>
    </source>
</evidence>
<keyword evidence="2" id="KW-1185">Reference proteome</keyword>
<dbReference type="Proteomes" id="UP001183410">
    <property type="component" value="Unassembled WGS sequence"/>
</dbReference>
<name>A0ABU2K0S1_9ACTN</name>
<sequence length="148" mass="16509">MTQLLSGLPEGVAVPEYGSPGWFRLAGEDPRRPAALIGAAEAWRRQRDDQARLEELAESDPDAWYGAVFGPADAEAARFLRREQLSRRPTFAEIARRRAHRPAREVRAAPGWPPVAIPGRPGWWRHLIDGRQVDLPSREAPNEMGEAA</sequence>
<dbReference type="RefSeq" id="WP_311670914.1">
    <property type="nucleotide sequence ID" value="NZ_JAVREO010000040.1"/>
</dbReference>
<dbReference type="EMBL" id="JAVREO010000040">
    <property type="protein sequence ID" value="MDT0270850.1"/>
    <property type="molecule type" value="Genomic_DNA"/>
</dbReference>
<organism evidence="1 2">
    <name type="scientific">Streptomyces chisholmiae</name>
    <dbReference type="NCBI Taxonomy" id="3075540"/>
    <lineage>
        <taxon>Bacteria</taxon>
        <taxon>Bacillati</taxon>
        <taxon>Actinomycetota</taxon>
        <taxon>Actinomycetes</taxon>
        <taxon>Kitasatosporales</taxon>
        <taxon>Streptomycetaceae</taxon>
        <taxon>Streptomyces</taxon>
    </lineage>
</organism>
<gene>
    <name evidence="1" type="ORF">RM844_31735</name>
</gene>
<evidence type="ECO:0000313" key="2">
    <source>
        <dbReference type="Proteomes" id="UP001183410"/>
    </source>
</evidence>
<protein>
    <submittedName>
        <fullName evidence="1">Uncharacterized protein</fullName>
    </submittedName>
</protein>
<reference evidence="2" key="1">
    <citation type="submission" date="2023-07" db="EMBL/GenBank/DDBJ databases">
        <title>30 novel species of actinomycetes from the DSMZ collection.</title>
        <authorList>
            <person name="Nouioui I."/>
        </authorList>
    </citation>
    <scope>NUCLEOTIDE SEQUENCE [LARGE SCALE GENOMIC DNA]</scope>
    <source>
        <strain evidence="2">DSM 44915</strain>
    </source>
</reference>
<proteinExistence type="predicted"/>
<comment type="caution">
    <text evidence="1">The sequence shown here is derived from an EMBL/GenBank/DDBJ whole genome shotgun (WGS) entry which is preliminary data.</text>
</comment>
<accession>A0ABU2K0S1</accession>